<dbReference type="InterPro" id="IPR047694">
    <property type="entry name" value="Lipid_A_LpxO-like"/>
</dbReference>
<name>A0A411HGT0_9GAMM</name>
<evidence type="ECO:0000256" key="1">
    <source>
        <dbReference type="ARBA" id="ARBA00007730"/>
    </source>
</evidence>
<organism evidence="6 7">
    <name type="scientific">Pseudolysobacter antarcticus</name>
    <dbReference type="NCBI Taxonomy" id="2511995"/>
    <lineage>
        <taxon>Bacteria</taxon>
        <taxon>Pseudomonadati</taxon>
        <taxon>Pseudomonadota</taxon>
        <taxon>Gammaproteobacteria</taxon>
        <taxon>Lysobacterales</taxon>
        <taxon>Rhodanobacteraceae</taxon>
        <taxon>Pseudolysobacter</taxon>
    </lineage>
</organism>
<dbReference type="KEGG" id="xbc:ELE36_04435"/>
<dbReference type="GO" id="GO:0051213">
    <property type="term" value="F:dioxygenase activity"/>
    <property type="evidence" value="ECO:0007669"/>
    <property type="project" value="UniProtKB-KW"/>
</dbReference>
<dbReference type="InterPro" id="IPR051821">
    <property type="entry name" value="Asp/Asn_beta-hydroxylase"/>
</dbReference>
<dbReference type="SUPFAM" id="SSF51197">
    <property type="entry name" value="Clavaminate synthase-like"/>
    <property type="match status" value="1"/>
</dbReference>
<evidence type="ECO:0000256" key="4">
    <source>
        <dbReference type="SAM" id="Phobius"/>
    </source>
</evidence>
<keyword evidence="7" id="KW-1185">Reference proteome</keyword>
<dbReference type="Gene3D" id="2.60.120.330">
    <property type="entry name" value="B-lactam Antibiotic, Isopenicillin N Synthase, Chain"/>
    <property type="match status" value="1"/>
</dbReference>
<dbReference type="InterPro" id="IPR007803">
    <property type="entry name" value="Asp/Arg/Pro-Hydrxlase"/>
</dbReference>
<gene>
    <name evidence="6" type="primary">lpxO</name>
    <name evidence="6" type="ORF">ELE36_04435</name>
</gene>
<dbReference type="PANTHER" id="PTHR46332">
    <property type="entry name" value="ASPARTATE BETA-HYDROXYLASE DOMAIN-CONTAINING PROTEIN 2"/>
    <property type="match status" value="1"/>
</dbReference>
<keyword evidence="3" id="KW-0560">Oxidoreductase</keyword>
<sequence length="300" mass="34957">MKWIVLGLFIASVLYIHLRGRVRHRFWRQMSDHSSFMAPINVFMYALSKVPTTPYVSTDPFPELQVLQQNWQMIRDEAINLREAGRIRAAEQFNDAGFNSFFKFGWKRFYLKWYDDSHPSALAHCPRTTALLRTIPTVKAAMFAELPPGGRLTKHRDPYAGSLRFHLGLLTPNDERCFINVDGEPYHWRDGEGVMFDETYIHFAENRTEHDRIILFCDVERPMKYRWAQVVNQFIARHLLASATSPNMDGDQTGGFNKAFKYLYSVRLVGKRLKERNVYAYYAVKWSLFGGIAVGLFLLI</sequence>
<keyword evidence="4" id="KW-1133">Transmembrane helix</keyword>
<dbReference type="NCBIfam" id="NF033391">
    <property type="entry name" value="lipid_A_LpxO"/>
    <property type="match status" value="1"/>
</dbReference>
<dbReference type="AlphaFoldDB" id="A0A411HGT0"/>
<accession>A0A411HGT0</accession>
<dbReference type="OrthoDB" id="21665at2"/>
<feature type="transmembrane region" description="Helical" evidence="4">
    <location>
        <begin position="279"/>
        <end position="299"/>
    </location>
</feature>
<evidence type="ECO:0000256" key="2">
    <source>
        <dbReference type="ARBA" id="ARBA00022964"/>
    </source>
</evidence>
<protein>
    <submittedName>
        <fullName evidence="6">Lipid A hydroxylase LpxO</fullName>
    </submittedName>
</protein>
<keyword evidence="2" id="KW-0223">Dioxygenase</keyword>
<dbReference type="RefSeq" id="WP_129831940.1">
    <property type="nucleotide sequence ID" value="NZ_CP035704.1"/>
</dbReference>
<dbReference type="InterPro" id="IPR027443">
    <property type="entry name" value="IPNS-like_sf"/>
</dbReference>
<evidence type="ECO:0000313" key="6">
    <source>
        <dbReference type="EMBL" id="QBB69681.1"/>
    </source>
</evidence>
<evidence type="ECO:0000313" key="7">
    <source>
        <dbReference type="Proteomes" id="UP000291562"/>
    </source>
</evidence>
<keyword evidence="4" id="KW-0472">Membrane</keyword>
<dbReference type="PANTHER" id="PTHR46332:SF5">
    <property type="entry name" value="ASPARTATE BETA-HYDROXYLASE DOMAIN CONTAINING 2"/>
    <property type="match status" value="1"/>
</dbReference>
<dbReference type="EMBL" id="CP035704">
    <property type="protein sequence ID" value="QBB69681.1"/>
    <property type="molecule type" value="Genomic_DNA"/>
</dbReference>
<reference evidence="6 7" key="1">
    <citation type="submission" date="2019-01" db="EMBL/GenBank/DDBJ databases">
        <title>Pseudolysobacter antarctica gen. nov., sp. nov., isolated from Fildes Peninsula, Antarctica.</title>
        <authorList>
            <person name="Wei Z."/>
            <person name="Peng F."/>
        </authorList>
    </citation>
    <scope>NUCLEOTIDE SEQUENCE [LARGE SCALE GENOMIC DNA]</scope>
    <source>
        <strain evidence="6 7">AQ6-296</strain>
    </source>
</reference>
<evidence type="ECO:0000259" key="5">
    <source>
        <dbReference type="Pfam" id="PF05118"/>
    </source>
</evidence>
<evidence type="ECO:0000256" key="3">
    <source>
        <dbReference type="ARBA" id="ARBA00023002"/>
    </source>
</evidence>
<comment type="similarity">
    <text evidence="1">Belongs to the aspartyl/asparaginyl beta-hydroxylase family.</text>
</comment>
<dbReference type="Proteomes" id="UP000291562">
    <property type="component" value="Chromosome"/>
</dbReference>
<dbReference type="Pfam" id="PF05118">
    <property type="entry name" value="Asp_Arg_Hydrox"/>
    <property type="match status" value="1"/>
</dbReference>
<keyword evidence="4" id="KW-0812">Transmembrane</keyword>
<proteinExistence type="inferred from homology"/>
<feature type="domain" description="Aspartyl/asparaginy/proline hydroxylase" evidence="5">
    <location>
        <begin position="68"/>
        <end position="222"/>
    </location>
</feature>